<accession>A0A2T4ZG38</accession>
<feature type="compositionally biased region" description="Pro residues" evidence="1">
    <location>
        <begin position="84"/>
        <end position="117"/>
    </location>
</feature>
<name>A0A2T4ZG38_9HYPH</name>
<dbReference type="OrthoDB" id="9809589at2"/>
<feature type="region of interest" description="Disordered" evidence="1">
    <location>
        <begin position="44"/>
        <end position="127"/>
    </location>
</feature>
<dbReference type="RefSeq" id="WP_146167289.1">
    <property type="nucleotide sequence ID" value="NZ_PZZL01000002.1"/>
</dbReference>
<evidence type="ECO:0000256" key="1">
    <source>
        <dbReference type="SAM" id="MobiDB-lite"/>
    </source>
</evidence>
<comment type="caution">
    <text evidence="2">The sequence shown here is derived from an EMBL/GenBank/DDBJ whole genome shotgun (WGS) entry which is preliminary data.</text>
</comment>
<reference evidence="2 3" key="1">
    <citation type="submission" date="2018-04" db="EMBL/GenBank/DDBJ databases">
        <title>Genomic Encyclopedia of Archaeal and Bacterial Type Strains, Phase II (KMG-II): from individual species to whole genera.</title>
        <authorList>
            <person name="Goeker M."/>
        </authorList>
    </citation>
    <scope>NUCLEOTIDE SEQUENCE [LARGE SCALE GENOMIC DNA]</scope>
    <source>
        <strain evidence="2 3">DSM 25521</strain>
    </source>
</reference>
<feature type="compositionally biased region" description="Low complexity" evidence="1">
    <location>
        <begin position="58"/>
        <end position="68"/>
    </location>
</feature>
<evidence type="ECO:0000313" key="3">
    <source>
        <dbReference type="Proteomes" id="UP000241808"/>
    </source>
</evidence>
<dbReference type="Proteomes" id="UP000241808">
    <property type="component" value="Unassembled WGS sequence"/>
</dbReference>
<organism evidence="2 3">
    <name type="scientific">Phreatobacter oligotrophus</name>
    <dbReference type="NCBI Taxonomy" id="1122261"/>
    <lineage>
        <taxon>Bacteria</taxon>
        <taxon>Pseudomonadati</taxon>
        <taxon>Pseudomonadota</taxon>
        <taxon>Alphaproteobacteria</taxon>
        <taxon>Hyphomicrobiales</taxon>
        <taxon>Phreatobacteraceae</taxon>
        <taxon>Phreatobacter</taxon>
    </lineage>
</organism>
<dbReference type="EMBL" id="PZZL01000002">
    <property type="protein sequence ID" value="PTM60887.1"/>
    <property type="molecule type" value="Genomic_DNA"/>
</dbReference>
<dbReference type="AlphaFoldDB" id="A0A2T4ZG38"/>
<gene>
    <name evidence="2" type="ORF">C8P69_102272</name>
</gene>
<protein>
    <submittedName>
        <fullName evidence="2">Uncharacterized protein</fullName>
    </submittedName>
</protein>
<proteinExistence type="predicted"/>
<evidence type="ECO:0000313" key="2">
    <source>
        <dbReference type="EMBL" id="PTM60887.1"/>
    </source>
</evidence>
<sequence length="272" mass="29043">MDPRRLALLTGLVTTVVLGVAVIRIMPREAPRIVEPAVPATPLRATIRDVTPGPGDPPASSTIAAQAQPAPPPPPAATQAPSAPISPPPAATPVPAPPAASAPVPTPNARRPAPPRPASVEVLPDNEDLRERVGSMRERLMLAARSGDIGRLGVVFQMNETLPVFTRGGERDPVAFWKKASGDGEGREILAILLNILDLPPALINKGTPQEMYVWPYLAHVPLADLSPRQSVDLYRLMTAQDVRDMRTLGSWVFWRLGIGPDGTVHFFLAGE</sequence>
<keyword evidence="3" id="KW-1185">Reference proteome</keyword>